<protein>
    <recommendedName>
        <fullName evidence="3">Dynein heavy chain tail domain-containing protein</fullName>
    </recommendedName>
</protein>
<feature type="region of interest" description="Disordered" evidence="2">
    <location>
        <begin position="499"/>
        <end position="564"/>
    </location>
</feature>
<evidence type="ECO:0000313" key="4">
    <source>
        <dbReference type="EMBL" id="CAK9104377.1"/>
    </source>
</evidence>
<organism evidence="4 5">
    <name type="scientific">Durusdinium trenchii</name>
    <dbReference type="NCBI Taxonomy" id="1381693"/>
    <lineage>
        <taxon>Eukaryota</taxon>
        <taxon>Sar</taxon>
        <taxon>Alveolata</taxon>
        <taxon>Dinophyceae</taxon>
        <taxon>Suessiales</taxon>
        <taxon>Symbiodiniaceae</taxon>
        <taxon>Durusdinium</taxon>
    </lineage>
</organism>
<reference evidence="4 5" key="1">
    <citation type="submission" date="2024-02" db="EMBL/GenBank/DDBJ databases">
        <authorList>
            <person name="Chen Y."/>
            <person name="Shah S."/>
            <person name="Dougan E. K."/>
            <person name="Thang M."/>
            <person name="Chan C."/>
        </authorList>
    </citation>
    <scope>NUCLEOTIDE SEQUENCE [LARGE SCALE GENOMIC DNA]</scope>
</reference>
<evidence type="ECO:0000313" key="5">
    <source>
        <dbReference type="Proteomes" id="UP001642464"/>
    </source>
</evidence>
<dbReference type="Pfam" id="PF08385">
    <property type="entry name" value="DHC_N1"/>
    <property type="match status" value="1"/>
</dbReference>
<accession>A0ABP0RYA5</accession>
<evidence type="ECO:0000256" key="2">
    <source>
        <dbReference type="SAM" id="MobiDB-lite"/>
    </source>
</evidence>
<feature type="coiled-coil region" evidence="1">
    <location>
        <begin position="338"/>
        <end position="365"/>
    </location>
</feature>
<dbReference type="Proteomes" id="UP001642464">
    <property type="component" value="Unassembled WGS sequence"/>
</dbReference>
<proteinExistence type="predicted"/>
<keyword evidence="1" id="KW-0175">Coiled coil</keyword>
<comment type="caution">
    <text evidence="4">The sequence shown here is derived from an EMBL/GenBank/DDBJ whole genome shotgun (WGS) entry which is preliminary data.</text>
</comment>
<evidence type="ECO:0000259" key="3">
    <source>
        <dbReference type="Pfam" id="PF08385"/>
    </source>
</evidence>
<gene>
    <name evidence="4" type="ORF">SCF082_LOCUS48713</name>
</gene>
<feature type="compositionally biased region" description="Basic and acidic residues" evidence="2">
    <location>
        <begin position="530"/>
        <end position="547"/>
    </location>
</feature>
<feature type="region of interest" description="Disordered" evidence="2">
    <location>
        <begin position="1"/>
        <end position="24"/>
    </location>
</feature>
<feature type="compositionally biased region" description="Low complexity" evidence="2">
    <location>
        <begin position="1"/>
        <end position="23"/>
    </location>
</feature>
<feature type="compositionally biased region" description="Polar residues" evidence="2">
    <location>
        <begin position="503"/>
        <end position="513"/>
    </location>
</feature>
<keyword evidence="5" id="KW-1185">Reference proteome</keyword>
<dbReference type="InterPro" id="IPR013594">
    <property type="entry name" value="Dynein_heavy_tail"/>
</dbReference>
<evidence type="ECO:0000256" key="1">
    <source>
        <dbReference type="SAM" id="Coils"/>
    </source>
</evidence>
<sequence length="564" mass="62777">MQMPLRLPLPKAAASPSSSFPPAVHEADGLLRDLAEEEDKKSTNAARLALSGWSDAILELLAEVERGPNTEDPLEEVWHWLAASERLARALSFAEHFSVAGLASRLDREPEAERWHGAVRQLRMVQRESGWNARYLRVVEEPLARLRHERPEQLSKLVATLLRSLRRIHSSSKLREHRMAALLQKVLKVLVSRACQLPPVFQVGASKSGGAEATHFRDAFQSYLEHYFVNEGAERPAERGEVGFGTPRRGLPGDRAQRSGLSWWRATVRHSRELAESCAQLCGRLAGLLTEVGRLRAALPELHRRDASLMREVQGFLELHSGPRSGLSTAELLDLKRRMEAEHELSEVQARLRDLAQRCEKAGVELSLDAETESVAPTAEVLTLDDQVSVSVPAMQESINCLREELDEMGQQLESFSQLISKKFEPPSRSQVATDSAADEVARRSSWFHPPPPLLPEDVPVIEVQQRISQRVIKRCPSRPRTAQPAMLVMSQAPRPHTAEYVQATTSQGSSPRSWDGAGAPDSEAPEDTSEQHEEVSSLKEEAAGDKESDEDRSEALQCSWNIS</sequence>
<name>A0ABP0RYA5_9DINO</name>
<dbReference type="EMBL" id="CAXAMM010042362">
    <property type="protein sequence ID" value="CAK9104377.1"/>
    <property type="molecule type" value="Genomic_DNA"/>
</dbReference>
<feature type="domain" description="Dynein heavy chain tail" evidence="3">
    <location>
        <begin position="50"/>
        <end position="197"/>
    </location>
</feature>